<reference evidence="2 3" key="1">
    <citation type="submission" date="2018-02" db="EMBL/GenBank/DDBJ databases">
        <title>Genome sequencing of Solimonas sp. HR-BB.</title>
        <authorList>
            <person name="Lee Y."/>
            <person name="Jeon C.O."/>
        </authorList>
    </citation>
    <scope>NUCLEOTIDE SEQUENCE [LARGE SCALE GENOMIC DNA]</scope>
    <source>
        <strain evidence="2 3">HR-BB</strain>
    </source>
</reference>
<dbReference type="InterPro" id="IPR016152">
    <property type="entry name" value="PTrfase/Anion_transptr"/>
</dbReference>
<feature type="domain" description="PTS EIIA type-2" evidence="1">
    <location>
        <begin position="5"/>
        <end position="149"/>
    </location>
</feature>
<dbReference type="PROSITE" id="PS51094">
    <property type="entry name" value="PTS_EIIA_TYPE_2"/>
    <property type="match status" value="1"/>
</dbReference>
<gene>
    <name evidence="2" type="ORF">C3942_09230</name>
</gene>
<dbReference type="RefSeq" id="WP_104230091.1">
    <property type="nucleotide sequence ID" value="NZ_PSNW01000004.1"/>
</dbReference>
<accession>A0A2S5TGU6</accession>
<comment type="caution">
    <text evidence="2">The sequence shown here is derived from an EMBL/GenBank/DDBJ whole genome shotgun (WGS) entry which is preliminary data.</text>
</comment>
<name>A0A2S5TGU6_9GAMM</name>
<evidence type="ECO:0000313" key="3">
    <source>
        <dbReference type="Proteomes" id="UP000238220"/>
    </source>
</evidence>
<evidence type="ECO:0000259" key="1">
    <source>
        <dbReference type="PROSITE" id="PS51094"/>
    </source>
</evidence>
<dbReference type="OrthoDB" id="95460at2"/>
<dbReference type="InterPro" id="IPR051541">
    <property type="entry name" value="PTS_SugarTrans_NitroReg"/>
</dbReference>
<dbReference type="SUPFAM" id="SSF55804">
    <property type="entry name" value="Phoshotransferase/anion transport protein"/>
    <property type="match status" value="1"/>
</dbReference>
<dbReference type="InterPro" id="IPR002178">
    <property type="entry name" value="PTS_EIIA_type-2_dom"/>
</dbReference>
<dbReference type="GO" id="GO:0030295">
    <property type="term" value="F:protein kinase activator activity"/>
    <property type="evidence" value="ECO:0007669"/>
    <property type="project" value="TreeGrafter"/>
</dbReference>
<organism evidence="2 3">
    <name type="scientific">Solimonas fluminis</name>
    <dbReference type="NCBI Taxonomy" id="2086571"/>
    <lineage>
        <taxon>Bacteria</taxon>
        <taxon>Pseudomonadati</taxon>
        <taxon>Pseudomonadota</taxon>
        <taxon>Gammaproteobacteria</taxon>
        <taxon>Nevskiales</taxon>
        <taxon>Nevskiaceae</taxon>
        <taxon>Solimonas</taxon>
    </lineage>
</organism>
<dbReference type="CDD" id="cd00211">
    <property type="entry name" value="PTS_IIA_fru"/>
    <property type="match status" value="1"/>
</dbReference>
<proteinExistence type="predicted"/>
<dbReference type="AlphaFoldDB" id="A0A2S5TGU6"/>
<evidence type="ECO:0000313" key="2">
    <source>
        <dbReference type="EMBL" id="PPE74203.1"/>
    </source>
</evidence>
<dbReference type="PROSITE" id="PS00372">
    <property type="entry name" value="PTS_EIIA_TYPE_2_HIS"/>
    <property type="match status" value="1"/>
</dbReference>
<keyword evidence="2" id="KW-0762">Sugar transport</keyword>
<protein>
    <submittedName>
        <fullName evidence="2">PTS sugar transporter subunit IIA</fullName>
    </submittedName>
</protein>
<dbReference type="PANTHER" id="PTHR47738:SF1">
    <property type="entry name" value="NITROGEN REGULATORY PROTEIN"/>
    <property type="match status" value="1"/>
</dbReference>
<dbReference type="PANTHER" id="PTHR47738">
    <property type="entry name" value="PTS SYSTEM FRUCTOSE-LIKE EIIA COMPONENT-RELATED"/>
    <property type="match status" value="1"/>
</dbReference>
<dbReference type="Pfam" id="PF00359">
    <property type="entry name" value="PTS_EIIA_2"/>
    <property type="match status" value="1"/>
</dbReference>
<dbReference type="Proteomes" id="UP000238220">
    <property type="component" value="Unassembled WGS sequence"/>
</dbReference>
<dbReference type="Gene3D" id="3.40.930.10">
    <property type="entry name" value="Mannitol-specific EII, Chain A"/>
    <property type="match status" value="1"/>
</dbReference>
<dbReference type="EMBL" id="PSNW01000004">
    <property type="protein sequence ID" value="PPE74203.1"/>
    <property type="molecule type" value="Genomic_DNA"/>
</dbReference>
<keyword evidence="3" id="KW-1185">Reference proteome</keyword>
<keyword evidence="2" id="KW-0813">Transport</keyword>
<sequence length="152" mass="16122">MKLADILSVDRVSSGHTFTSKKKALEELSKLLSKGAPDVGSGDILNSLSAREKLGSTGLGHGVAIPHGRMPGVNESVGAFMRLKHPLDYEAHDGNGVDLVFGLLVPQNATEAHLKHLAAIAEMFSDENFCRAAREAADDQALHALLANFKPA</sequence>